<sequence length="70" mass="7557">MVTPVETRSSPVVEPVETRSSPVVEPVETRSSPVVEPVETRDLDKLDHRTARSPHGSITAGGRADRALPD</sequence>
<accession>A0A4R9BF19</accession>
<evidence type="ECO:0000256" key="1">
    <source>
        <dbReference type="SAM" id="MobiDB-lite"/>
    </source>
</evidence>
<feature type="region of interest" description="Disordered" evidence="1">
    <location>
        <begin position="1"/>
        <end position="70"/>
    </location>
</feature>
<gene>
    <name evidence="2" type="ORF">E3T48_01350</name>
</gene>
<comment type="caution">
    <text evidence="2">The sequence shown here is derived from an EMBL/GenBank/DDBJ whole genome shotgun (WGS) entry which is preliminary data.</text>
</comment>
<evidence type="ECO:0000313" key="3">
    <source>
        <dbReference type="Proteomes" id="UP000298313"/>
    </source>
</evidence>
<feature type="compositionally biased region" description="Polar residues" evidence="1">
    <location>
        <begin position="1"/>
        <end position="10"/>
    </location>
</feature>
<dbReference type="EMBL" id="SOHH01000019">
    <property type="protein sequence ID" value="TFD82728.1"/>
    <property type="molecule type" value="Genomic_DNA"/>
</dbReference>
<proteinExistence type="predicted"/>
<keyword evidence="3" id="KW-1185">Reference proteome</keyword>
<name>A0A4R9BF19_9MICO</name>
<evidence type="ECO:0000313" key="2">
    <source>
        <dbReference type="EMBL" id="TFD82728.1"/>
    </source>
</evidence>
<dbReference type="AlphaFoldDB" id="A0A4R9BF19"/>
<protein>
    <submittedName>
        <fullName evidence="2">Uncharacterized protein</fullName>
    </submittedName>
</protein>
<feature type="compositionally biased region" description="Basic and acidic residues" evidence="1">
    <location>
        <begin position="38"/>
        <end position="50"/>
    </location>
</feature>
<organism evidence="2 3">
    <name type="scientific">Cryobacterium fucosi</name>
    <dbReference type="NCBI Taxonomy" id="1259157"/>
    <lineage>
        <taxon>Bacteria</taxon>
        <taxon>Bacillati</taxon>
        <taxon>Actinomycetota</taxon>
        <taxon>Actinomycetes</taxon>
        <taxon>Micrococcales</taxon>
        <taxon>Microbacteriaceae</taxon>
        <taxon>Cryobacterium</taxon>
    </lineage>
</organism>
<reference evidence="2 3" key="1">
    <citation type="submission" date="2019-03" db="EMBL/GenBank/DDBJ databases">
        <title>Genomics of glacier-inhabiting Cryobacterium strains.</title>
        <authorList>
            <person name="Liu Q."/>
            <person name="Xin Y.-H."/>
        </authorList>
    </citation>
    <scope>NUCLEOTIDE SEQUENCE [LARGE SCALE GENOMIC DNA]</scope>
    <source>
        <strain evidence="2 3">Hh4</strain>
    </source>
</reference>
<dbReference type="Proteomes" id="UP000298313">
    <property type="component" value="Unassembled WGS sequence"/>
</dbReference>